<reference evidence="2" key="1">
    <citation type="submission" date="2020-05" db="EMBL/GenBank/DDBJ databases">
        <authorList>
            <person name="Chiriac C."/>
            <person name="Salcher M."/>
            <person name="Ghai R."/>
            <person name="Kavagutti S V."/>
        </authorList>
    </citation>
    <scope>NUCLEOTIDE SEQUENCE</scope>
</reference>
<dbReference type="PANTHER" id="PTHR43689">
    <property type="entry name" value="HYDROLASE"/>
    <property type="match status" value="1"/>
</dbReference>
<accession>A0A6J6EK67</accession>
<dbReference type="Pfam" id="PF00561">
    <property type="entry name" value="Abhydrolase_1"/>
    <property type="match status" value="1"/>
</dbReference>
<evidence type="ECO:0000313" key="2">
    <source>
        <dbReference type="EMBL" id="CAB4573328.1"/>
    </source>
</evidence>
<gene>
    <name evidence="2" type="ORF">UFOPK1650_00831</name>
</gene>
<feature type="domain" description="AB hydrolase-1" evidence="1">
    <location>
        <begin position="27"/>
        <end position="129"/>
    </location>
</feature>
<name>A0A6J6EK67_9ZZZZ</name>
<dbReference type="PANTHER" id="PTHR43689:SF8">
    <property type="entry name" value="ALPHA_BETA-HYDROLASES SUPERFAMILY PROTEIN"/>
    <property type="match status" value="1"/>
</dbReference>
<dbReference type="EMBL" id="CAEZTJ010000130">
    <property type="protein sequence ID" value="CAB4573328.1"/>
    <property type="molecule type" value="Genomic_DNA"/>
</dbReference>
<organism evidence="2">
    <name type="scientific">freshwater metagenome</name>
    <dbReference type="NCBI Taxonomy" id="449393"/>
    <lineage>
        <taxon>unclassified sequences</taxon>
        <taxon>metagenomes</taxon>
        <taxon>ecological metagenomes</taxon>
    </lineage>
</organism>
<sequence length="270" mass="30596">MSHIDLRGHQVWSIEKKPLLKRNPEKVLLLHGGLSSTESWIDAISPAVKGFHLYAYDRTAHGRTKIRDGYYHFDFQTDEAIAYLEDVVQGPAHIIGWSDGGIIALHVALKRPDLVSSMVLIGANYHHDCGASHDVLTIEVKEEEKLLFAERSGQDPELLETIVRKAYEVWMSEPNLSLKDLARINVPTLVLAGDDEPFTSEHTFSMYEALPLGRLAIIPGSSHFVVKEKRELTQSIIKDFIANLDYPITRWPNRRKEMTERLTEEGSKDS</sequence>
<protein>
    <submittedName>
        <fullName evidence="2">Unannotated protein</fullName>
    </submittedName>
</protein>
<dbReference type="InterPro" id="IPR000073">
    <property type="entry name" value="AB_hydrolase_1"/>
</dbReference>
<dbReference type="Gene3D" id="3.40.50.1820">
    <property type="entry name" value="alpha/beta hydrolase"/>
    <property type="match status" value="1"/>
</dbReference>
<evidence type="ECO:0000259" key="1">
    <source>
        <dbReference type="Pfam" id="PF00561"/>
    </source>
</evidence>
<dbReference type="AlphaFoldDB" id="A0A6J6EK67"/>
<dbReference type="SUPFAM" id="SSF53474">
    <property type="entry name" value="alpha/beta-Hydrolases"/>
    <property type="match status" value="1"/>
</dbReference>
<proteinExistence type="predicted"/>
<dbReference type="InterPro" id="IPR029058">
    <property type="entry name" value="AB_hydrolase_fold"/>
</dbReference>